<keyword evidence="1" id="KW-0378">Hydrolase</keyword>
<sequence>MDIFIDFAETLGYRILPEFETDLQIMENILGVSDRDLKGKYESYCLSSNLYDRSLTFKDFKEELKLTEHHFGGFLNTYLNLNNFEDKAREISISKYRTLAHVLYPDAIPALENYKKGGNVYIISDGRPSRRKTLELLNLNSYAKQFFISDEIGFLKNDKNFYFLMINKIVLSKNIIFIDDLVTNLDTFAEICIIKGILIDRKNVYKSEESKYRIEHTLPIDL</sequence>
<dbReference type="InterPro" id="IPR036412">
    <property type="entry name" value="HAD-like_sf"/>
</dbReference>
<organism evidence="1 2">
    <name type="scientific">Candidatus Collierbacteria bacterium GW2011_GWA2_46_26</name>
    <dbReference type="NCBI Taxonomy" id="1618381"/>
    <lineage>
        <taxon>Bacteria</taxon>
        <taxon>Candidatus Collieribacteriota</taxon>
    </lineage>
</organism>
<dbReference type="Pfam" id="PF00702">
    <property type="entry name" value="Hydrolase"/>
    <property type="match status" value="1"/>
</dbReference>
<dbReference type="EMBL" id="LCMI01000008">
    <property type="protein sequence ID" value="KKU32662.1"/>
    <property type="molecule type" value="Genomic_DNA"/>
</dbReference>
<protein>
    <submittedName>
        <fullName evidence="1">HAD-superfamily hydrolase, subfamily IA, variant 3</fullName>
    </submittedName>
</protein>
<comment type="caution">
    <text evidence="1">The sequence shown here is derived from an EMBL/GenBank/DDBJ whole genome shotgun (WGS) entry which is preliminary data.</text>
</comment>
<evidence type="ECO:0000313" key="1">
    <source>
        <dbReference type="EMBL" id="KKU32662.1"/>
    </source>
</evidence>
<dbReference type="GO" id="GO:0016787">
    <property type="term" value="F:hydrolase activity"/>
    <property type="evidence" value="ECO:0007669"/>
    <property type="project" value="UniProtKB-KW"/>
</dbReference>
<name>A0A0G1PJ03_9BACT</name>
<accession>A0A0G1PJ03</accession>
<reference evidence="1 2" key="1">
    <citation type="journal article" date="2015" name="Nature">
        <title>rRNA introns, odd ribosomes, and small enigmatic genomes across a large radiation of phyla.</title>
        <authorList>
            <person name="Brown C.T."/>
            <person name="Hug L.A."/>
            <person name="Thomas B.C."/>
            <person name="Sharon I."/>
            <person name="Castelle C.J."/>
            <person name="Singh A."/>
            <person name="Wilkins M.J."/>
            <person name="Williams K.H."/>
            <person name="Banfield J.F."/>
        </authorList>
    </citation>
    <scope>NUCLEOTIDE SEQUENCE [LARGE SCALE GENOMIC DNA]</scope>
</reference>
<dbReference type="SUPFAM" id="SSF56784">
    <property type="entry name" value="HAD-like"/>
    <property type="match status" value="1"/>
</dbReference>
<proteinExistence type="predicted"/>
<evidence type="ECO:0000313" key="2">
    <source>
        <dbReference type="Proteomes" id="UP000034794"/>
    </source>
</evidence>
<dbReference type="InterPro" id="IPR023214">
    <property type="entry name" value="HAD_sf"/>
</dbReference>
<dbReference type="AlphaFoldDB" id="A0A0G1PJ03"/>
<gene>
    <name evidence="1" type="ORF">UX47_C0008G0019</name>
</gene>
<dbReference type="Proteomes" id="UP000034794">
    <property type="component" value="Unassembled WGS sequence"/>
</dbReference>
<dbReference type="Gene3D" id="3.40.50.1000">
    <property type="entry name" value="HAD superfamily/HAD-like"/>
    <property type="match status" value="1"/>
</dbReference>